<dbReference type="EMBL" id="CAXDID020000007">
    <property type="protein sequence ID" value="CAL5976996.1"/>
    <property type="molecule type" value="Genomic_DNA"/>
</dbReference>
<evidence type="ECO:0000313" key="4">
    <source>
        <dbReference type="Proteomes" id="UP001642409"/>
    </source>
</evidence>
<proteinExistence type="predicted"/>
<reference evidence="3 4" key="2">
    <citation type="submission" date="2024-07" db="EMBL/GenBank/DDBJ databases">
        <authorList>
            <person name="Akdeniz Z."/>
        </authorList>
    </citation>
    <scope>NUCLEOTIDE SEQUENCE [LARGE SCALE GENOMIC DNA]</scope>
</reference>
<evidence type="ECO:0000313" key="3">
    <source>
        <dbReference type="EMBL" id="CAL5976996.1"/>
    </source>
</evidence>
<comment type="caution">
    <text evidence="2">The sequence shown here is derived from an EMBL/GenBank/DDBJ whole genome shotgun (WGS) entry which is preliminary data.</text>
</comment>
<accession>A0AA86US01</accession>
<feature type="compositionally biased region" description="Low complexity" evidence="1">
    <location>
        <begin position="101"/>
        <end position="119"/>
    </location>
</feature>
<protein>
    <submittedName>
        <fullName evidence="2">Uncharacterized protein</fullName>
    </submittedName>
</protein>
<dbReference type="Proteomes" id="UP001642409">
    <property type="component" value="Unassembled WGS sequence"/>
</dbReference>
<dbReference type="EMBL" id="CATOUU010000952">
    <property type="protein sequence ID" value="CAI9962366.1"/>
    <property type="molecule type" value="Genomic_DNA"/>
</dbReference>
<reference evidence="2" key="1">
    <citation type="submission" date="2023-06" db="EMBL/GenBank/DDBJ databases">
        <authorList>
            <person name="Kurt Z."/>
        </authorList>
    </citation>
    <scope>NUCLEOTIDE SEQUENCE</scope>
</reference>
<sequence>MLSAAIKLQHVARNYRDRFFFRKIVGLLSELQQYDQQQLCRALNLKDFDNDLIKIVFKLQGPQFPPCVVFAVKLQAQSKLPVSDIMNPYQTQQDLARSKLKSPQQPKSQLLPSSPPQQSRRNHFMPLTFSRFTSTQLICKQLSDPERKLMQKLLFKFKPQKTAVEKRAEELKIVFGLKKQENDEEFMLASQASDLREFIQMLSSNEIKERIDENVENAFKIEDKFDIDSLMGQLPEGRFE</sequence>
<evidence type="ECO:0000256" key="1">
    <source>
        <dbReference type="SAM" id="MobiDB-lite"/>
    </source>
</evidence>
<dbReference type="AlphaFoldDB" id="A0AA86US01"/>
<keyword evidence="4" id="KW-1185">Reference proteome</keyword>
<evidence type="ECO:0000313" key="2">
    <source>
        <dbReference type="EMBL" id="CAI9962366.1"/>
    </source>
</evidence>
<organism evidence="2">
    <name type="scientific">Hexamita inflata</name>
    <dbReference type="NCBI Taxonomy" id="28002"/>
    <lineage>
        <taxon>Eukaryota</taxon>
        <taxon>Metamonada</taxon>
        <taxon>Diplomonadida</taxon>
        <taxon>Hexamitidae</taxon>
        <taxon>Hexamitinae</taxon>
        <taxon>Hexamita</taxon>
    </lineage>
</organism>
<name>A0AA86US01_9EUKA</name>
<feature type="region of interest" description="Disordered" evidence="1">
    <location>
        <begin position="94"/>
        <end position="122"/>
    </location>
</feature>
<gene>
    <name evidence="3" type="ORF">HINF_LOCUS4095</name>
    <name evidence="2" type="ORF">HINF_LOCUS50011</name>
</gene>